<dbReference type="Gene3D" id="3.40.50.2000">
    <property type="entry name" value="Glycogen Phosphorylase B"/>
    <property type="match status" value="2"/>
</dbReference>
<dbReference type="EC" id="2.4.1.227" evidence="10"/>
<dbReference type="Proteomes" id="UP000315995">
    <property type="component" value="Chromosome"/>
</dbReference>
<dbReference type="RefSeq" id="WP_141201215.1">
    <property type="nucleotide sequence ID" value="NZ_CP041186.1"/>
</dbReference>
<organism evidence="13 14">
    <name type="scientific">Persicimonas caeni</name>
    <dbReference type="NCBI Taxonomy" id="2292766"/>
    <lineage>
        <taxon>Bacteria</taxon>
        <taxon>Deltaproteobacteria</taxon>
        <taxon>Bradymonadales</taxon>
        <taxon>Bradymonadaceae</taxon>
        <taxon>Persicimonas</taxon>
    </lineage>
</organism>
<keyword evidence="1 10" id="KW-1003">Cell membrane</keyword>
<dbReference type="GO" id="GO:0005886">
    <property type="term" value="C:plasma membrane"/>
    <property type="evidence" value="ECO:0007669"/>
    <property type="project" value="UniProtKB-SubCell"/>
</dbReference>
<evidence type="ECO:0000256" key="4">
    <source>
        <dbReference type="ARBA" id="ARBA00022679"/>
    </source>
</evidence>
<keyword evidence="9 10" id="KW-0961">Cell wall biogenesis/degradation</keyword>
<dbReference type="GO" id="GO:0009252">
    <property type="term" value="P:peptidoglycan biosynthetic process"/>
    <property type="evidence" value="ECO:0007669"/>
    <property type="project" value="UniProtKB-UniRule"/>
</dbReference>
<dbReference type="PANTHER" id="PTHR21015:SF22">
    <property type="entry name" value="GLYCOSYLTRANSFERASE"/>
    <property type="match status" value="1"/>
</dbReference>
<dbReference type="EMBL" id="CP041186">
    <property type="protein sequence ID" value="QDG54772.1"/>
    <property type="molecule type" value="Genomic_DNA"/>
</dbReference>
<comment type="subcellular location">
    <subcellularLocation>
        <location evidence="10">Cell membrane</location>
        <topology evidence="10">Peripheral membrane protein</topology>
        <orientation evidence="10">Cytoplasmic side</orientation>
    </subcellularLocation>
</comment>
<dbReference type="Pfam" id="PF04101">
    <property type="entry name" value="Glyco_tran_28_C"/>
    <property type="match status" value="1"/>
</dbReference>
<dbReference type="GO" id="GO:0071555">
    <property type="term" value="P:cell wall organization"/>
    <property type="evidence" value="ECO:0007669"/>
    <property type="project" value="UniProtKB-KW"/>
</dbReference>
<evidence type="ECO:0000256" key="9">
    <source>
        <dbReference type="ARBA" id="ARBA00023316"/>
    </source>
</evidence>
<keyword evidence="2 10" id="KW-0132">Cell division</keyword>
<evidence type="ECO:0000256" key="2">
    <source>
        <dbReference type="ARBA" id="ARBA00022618"/>
    </source>
</evidence>
<reference evidence="13 14" key="1">
    <citation type="submission" date="2019-06" db="EMBL/GenBank/DDBJ databases">
        <title>Persicimonas caeni gen. nov., sp. nov., a predatory bacterium isolated from solar saltern.</title>
        <authorList>
            <person name="Wang S."/>
        </authorList>
    </citation>
    <scope>NUCLEOTIDE SEQUENCE [LARGE SCALE GENOMIC DNA]</scope>
    <source>
        <strain evidence="13 14">YN101</strain>
    </source>
</reference>
<feature type="binding site" evidence="10">
    <location>
        <position position="175"/>
    </location>
    <ligand>
        <name>UDP-N-acetyl-alpha-D-glucosamine</name>
        <dbReference type="ChEBI" id="CHEBI:57705"/>
    </ligand>
</feature>
<keyword evidence="14" id="KW-1185">Reference proteome</keyword>
<dbReference type="SUPFAM" id="SSF53756">
    <property type="entry name" value="UDP-Glycosyltransferase/glycogen phosphorylase"/>
    <property type="match status" value="1"/>
</dbReference>
<comment type="similarity">
    <text evidence="10">Belongs to the glycosyltransferase 28 family. MurG subfamily.</text>
</comment>
<comment type="caution">
    <text evidence="10">Lacks conserved residue(s) required for the propagation of feature annotation.</text>
</comment>
<dbReference type="HAMAP" id="MF_00033">
    <property type="entry name" value="MurG"/>
    <property type="match status" value="1"/>
</dbReference>
<keyword evidence="4 10" id="KW-0808">Transferase</keyword>
<evidence type="ECO:0000256" key="1">
    <source>
        <dbReference type="ARBA" id="ARBA00022475"/>
    </source>
</evidence>
<dbReference type="GO" id="GO:0008360">
    <property type="term" value="P:regulation of cell shape"/>
    <property type="evidence" value="ECO:0007669"/>
    <property type="project" value="UniProtKB-KW"/>
</dbReference>
<evidence type="ECO:0000259" key="12">
    <source>
        <dbReference type="Pfam" id="PF04101"/>
    </source>
</evidence>
<feature type="binding site" evidence="10">
    <location>
        <position position="304"/>
    </location>
    <ligand>
        <name>UDP-N-acetyl-alpha-D-glucosamine</name>
        <dbReference type="ChEBI" id="CHEBI:57705"/>
    </ligand>
</feature>
<dbReference type="InterPro" id="IPR006009">
    <property type="entry name" value="GlcNAc_MurG"/>
</dbReference>
<comment type="catalytic activity">
    <reaction evidence="10">
        <text>di-trans,octa-cis-undecaprenyl diphospho-N-acetyl-alpha-D-muramoyl-L-alanyl-D-glutamyl-meso-2,6-diaminopimeloyl-D-alanyl-D-alanine + UDP-N-acetyl-alpha-D-glucosamine = di-trans,octa-cis-undecaprenyl diphospho-[N-acetyl-alpha-D-glucosaminyl-(1-&gt;4)]-N-acetyl-alpha-D-muramoyl-L-alanyl-D-glutamyl-meso-2,6-diaminopimeloyl-D-alanyl-D-alanine + UDP + H(+)</text>
        <dbReference type="Rhea" id="RHEA:31227"/>
        <dbReference type="ChEBI" id="CHEBI:15378"/>
        <dbReference type="ChEBI" id="CHEBI:57705"/>
        <dbReference type="ChEBI" id="CHEBI:58223"/>
        <dbReference type="ChEBI" id="CHEBI:61387"/>
        <dbReference type="ChEBI" id="CHEBI:61388"/>
        <dbReference type="EC" id="2.4.1.227"/>
    </reaction>
</comment>
<evidence type="ECO:0000256" key="8">
    <source>
        <dbReference type="ARBA" id="ARBA00023306"/>
    </source>
</evidence>
<feature type="binding site" evidence="10">
    <location>
        <position position="134"/>
    </location>
    <ligand>
        <name>UDP-N-acetyl-alpha-D-glucosamine</name>
        <dbReference type="ChEBI" id="CHEBI:57705"/>
    </ligand>
</feature>
<feature type="domain" description="Glycosyltransferase family 28 N-terminal" evidence="11">
    <location>
        <begin position="13"/>
        <end position="152"/>
    </location>
</feature>
<evidence type="ECO:0000256" key="3">
    <source>
        <dbReference type="ARBA" id="ARBA00022676"/>
    </source>
</evidence>
<evidence type="ECO:0000313" key="13">
    <source>
        <dbReference type="EMBL" id="QDG54772.1"/>
    </source>
</evidence>
<dbReference type="CDD" id="cd03785">
    <property type="entry name" value="GT28_MurG"/>
    <property type="match status" value="1"/>
</dbReference>
<comment type="pathway">
    <text evidence="10">Cell wall biogenesis; peptidoglycan biosynthesis.</text>
</comment>
<feature type="domain" description="Glycosyl transferase family 28 C-terminal" evidence="12">
    <location>
        <begin position="198"/>
        <end position="362"/>
    </location>
</feature>
<sequence length="373" mass="39350">MPLFGSKKRDRRVVIAGGGTGGHLFPGVAVAEAIQKLDPTVDIAFVGTERGIEARVIPELGYRLELVDVPMLKGGGALGWAKGLSKLPFSGMQSMGVFSKLNPGLVVSVGGYAAGPFTMLAAVRGVPTALMEQNSVPGMTNRLLGKVVDRAFLTFDASERHFPDVDCEVVGNPVRSSLLELAEDFEYEPPTNRDEFRILIIGGSGGAASFNSHLPADLCALGDLAERVVVRHQCGKGRLSEVDGGYDEFAGQAEVVEFIDDMAAAYDWCDLLICRAGASTIAEVLVLGIPALYVPFAHAADDHQTKNAQAIAESGAGIAIADADVGQGRATRLISGLIHNPISLANIAEQARKLGRPHAAEQVAERCMAMMDA</sequence>
<keyword evidence="3 10" id="KW-0328">Glycosyltransferase</keyword>
<dbReference type="OrthoDB" id="9808936at2"/>
<evidence type="ECO:0000256" key="7">
    <source>
        <dbReference type="ARBA" id="ARBA00023136"/>
    </source>
</evidence>
<proteinExistence type="inferred from homology"/>
<evidence type="ECO:0000256" key="10">
    <source>
        <dbReference type="HAMAP-Rule" id="MF_00033"/>
    </source>
</evidence>
<evidence type="ECO:0000259" key="11">
    <source>
        <dbReference type="Pfam" id="PF03033"/>
    </source>
</evidence>
<dbReference type="InterPro" id="IPR004276">
    <property type="entry name" value="GlycoTrans_28_N"/>
</dbReference>
<dbReference type="Pfam" id="PF03033">
    <property type="entry name" value="Glyco_transf_28"/>
    <property type="match status" value="1"/>
</dbReference>
<evidence type="ECO:0000313" key="14">
    <source>
        <dbReference type="Proteomes" id="UP000315995"/>
    </source>
</evidence>
<keyword evidence="7 10" id="KW-0472">Membrane</keyword>
<feature type="binding site" evidence="10">
    <location>
        <position position="204"/>
    </location>
    <ligand>
        <name>UDP-N-acetyl-alpha-D-glucosamine</name>
        <dbReference type="ChEBI" id="CHEBI:57705"/>
    </ligand>
</feature>
<dbReference type="GO" id="GO:0051301">
    <property type="term" value="P:cell division"/>
    <property type="evidence" value="ECO:0007669"/>
    <property type="project" value="UniProtKB-KW"/>
</dbReference>
<accession>A0A4Y6Q2K5</accession>
<dbReference type="GO" id="GO:0005975">
    <property type="term" value="P:carbohydrate metabolic process"/>
    <property type="evidence" value="ECO:0007669"/>
    <property type="project" value="InterPro"/>
</dbReference>
<name>A0A4Y6Q2K5_PERCE</name>
<gene>
    <name evidence="10 13" type="primary">murG</name>
    <name evidence="13" type="ORF">FIV42_29705</name>
</gene>
<dbReference type="NCBIfam" id="TIGR01133">
    <property type="entry name" value="murG"/>
    <property type="match status" value="1"/>
</dbReference>
<feature type="binding site" evidence="10">
    <location>
        <position position="259"/>
    </location>
    <ligand>
        <name>UDP-N-acetyl-alpha-D-glucosamine</name>
        <dbReference type="ChEBI" id="CHEBI:57705"/>
    </ligand>
</feature>
<dbReference type="GO" id="GO:0051991">
    <property type="term" value="F:UDP-N-acetyl-D-glucosamine:N-acetylmuramoyl-L-alanyl-D-glutamyl-meso-2,6-diaminopimelyl-D-alanyl-D-alanine-diphosphoundecaprenol 4-beta-N-acetylglucosaminlytransferase activity"/>
    <property type="evidence" value="ECO:0007669"/>
    <property type="project" value="RHEA"/>
</dbReference>
<accession>A0A5B8YH81</accession>
<dbReference type="AlphaFoldDB" id="A0A4Y6Q2K5"/>
<dbReference type="GO" id="GO:0050511">
    <property type="term" value="F:undecaprenyldiphospho-muramoylpentapeptide beta-N-acetylglucosaminyltransferase activity"/>
    <property type="evidence" value="ECO:0007669"/>
    <property type="project" value="UniProtKB-UniRule"/>
</dbReference>
<protein>
    <recommendedName>
        <fullName evidence="10">UDP-N-acetylglucosamine--N-acetylmuramyl-(pentapeptide) pyrophosphoryl-undecaprenol N-acetylglucosamine transferase</fullName>
        <ecNumber evidence="10">2.4.1.227</ecNumber>
    </recommendedName>
    <alternativeName>
        <fullName evidence="10">Undecaprenyl-PP-MurNAc-pentapeptide-UDPGlcNAc GlcNAc transferase</fullName>
    </alternativeName>
</protein>
<evidence type="ECO:0000256" key="6">
    <source>
        <dbReference type="ARBA" id="ARBA00022984"/>
    </source>
</evidence>
<dbReference type="UniPathway" id="UPA00219"/>
<keyword evidence="8 10" id="KW-0131">Cell cycle</keyword>
<dbReference type="PANTHER" id="PTHR21015">
    <property type="entry name" value="UDP-N-ACETYLGLUCOSAMINE--N-ACETYLMURAMYL-(PENTAPEPTIDE) PYROPHOSPHORYL-UNDECAPRENOL N-ACETYLGLUCOSAMINE TRANSFERASE 1"/>
    <property type="match status" value="1"/>
</dbReference>
<comment type="function">
    <text evidence="10">Cell wall formation. Catalyzes the transfer of a GlcNAc subunit on undecaprenyl-pyrophosphoryl-MurNAc-pentapeptide (lipid intermediate I) to form undecaprenyl-pyrophosphoryl-MurNAc-(pentapeptide)GlcNAc (lipid intermediate II).</text>
</comment>
<dbReference type="InterPro" id="IPR007235">
    <property type="entry name" value="Glyco_trans_28_C"/>
</dbReference>
<evidence type="ECO:0000256" key="5">
    <source>
        <dbReference type="ARBA" id="ARBA00022960"/>
    </source>
</evidence>
<keyword evidence="6 10" id="KW-0573">Peptidoglycan synthesis</keyword>
<feature type="binding site" evidence="10">
    <location>
        <begin position="20"/>
        <end position="22"/>
    </location>
    <ligand>
        <name>UDP-N-acetyl-alpha-D-glucosamine</name>
        <dbReference type="ChEBI" id="CHEBI:57705"/>
    </ligand>
</feature>
<keyword evidence="5 10" id="KW-0133">Cell shape</keyword>